<name>A0A068NWV0_FIMGI</name>
<dbReference type="eggNOG" id="COG0730">
    <property type="taxonomic scope" value="Bacteria"/>
</dbReference>
<dbReference type="STRING" id="661478.OP10G_4625"/>
<reference evidence="9 10" key="1">
    <citation type="journal article" date="2014" name="PLoS ONE">
        <title>The first complete genome sequence of the class fimbriimonadia in the phylum armatimonadetes.</title>
        <authorList>
            <person name="Hu Z.Y."/>
            <person name="Wang Y.Z."/>
            <person name="Im W.T."/>
            <person name="Wang S.Y."/>
            <person name="Zhao G.P."/>
            <person name="Zheng H.J."/>
            <person name="Quan Z.X."/>
        </authorList>
    </citation>
    <scope>NUCLEOTIDE SEQUENCE [LARGE SCALE GENOMIC DNA]</scope>
    <source>
        <strain evidence="9">Gsoil 348</strain>
    </source>
</reference>
<proteinExistence type="inferred from homology"/>
<evidence type="ECO:0000313" key="9">
    <source>
        <dbReference type="EMBL" id="AIE87993.1"/>
    </source>
</evidence>
<dbReference type="Pfam" id="PF01925">
    <property type="entry name" value="TauE"/>
    <property type="match status" value="1"/>
</dbReference>
<evidence type="ECO:0000256" key="5">
    <source>
        <dbReference type="ARBA" id="ARBA00022692"/>
    </source>
</evidence>
<comment type="similarity">
    <text evidence="2 8">Belongs to the 4-toluene sulfonate uptake permease (TSUP) (TC 2.A.102) family.</text>
</comment>
<dbReference type="AlphaFoldDB" id="A0A068NWV0"/>
<feature type="transmembrane region" description="Helical" evidence="8">
    <location>
        <begin position="133"/>
        <end position="162"/>
    </location>
</feature>
<dbReference type="InterPro" id="IPR002781">
    <property type="entry name" value="TM_pro_TauE-like"/>
</dbReference>
<evidence type="ECO:0000256" key="8">
    <source>
        <dbReference type="RuleBase" id="RU363041"/>
    </source>
</evidence>
<accession>A0A068NWV0</accession>
<evidence type="ECO:0000256" key="6">
    <source>
        <dbReference type="ARBA" id="ARBA00022989"/>
    </source>
</evidence>
<dbReference type="InterPro" id="IPR052017">
    <property type="entry name" value="TSUP"/>
</dbReference>
<keyword evidence="4 8" id="KW-1003">Cell membrane</keyword>
<dbReference type="HOGENOM" id="CLU_045498_7_0_0"/>
<comment type="subcellular location">
    <subcellularLocation>
        <location evidence="1 8">Cell membrane</location>
        <topology evidence="1 8">Multi-pass membrane protein</topology>
    </subcellularLocation>
</comment>
<keyword evidence="10" id="KW-1185">Reference proteome</keyword>
<feature type="transmembrane region" description="Helical" evidence="8">
    <location>
        <begin position="41"/>
        <end position="62"/>
    </location>
</feature>
<gene>
    <name evidence="9" type="ORF">OP10G_4625</name>
</gene>
<dbReference type="RefSeq" id="WP_025228136.1">
    <property type="nucleotide sequence ID" value="NZ_CP007139.1"/>
</dbReference>
<evidence type="ECO:0000256" key="2">
    <source>
        <dbReference type="ARBA" id="ARBA00009142"/>
    </source>
</evidence>
<feature type="transmembrane region" description="Helical" evidence="8">
    <location>
        <begin position="69"/>
        <end position="88"/>
    </location>
</feature>
<dbReference type="OrthoDB" id="9807082at2"/>
<sequence>MILFVVGAVASGINAVAGGGTLLSFPVLQLRIGLESRVANATNSVALWPGSLSGAFGFRNLISKTKHHLRILLLPTFAGSIVGAELLVHTDKSVFDRVVPWLILFAAVLLLLQPKVKALVLRGGRKAHPVAAMAGQFFVAIYGGYFGAGMGIMMLAAFALYMDGTIHELNAVKNWLGLVINFTCSWVFIFQHLIEPMTAAVLALGSIVGGFAAARVSQKINPDKLRTAIAIYGIGMASFYLARAWGLI</sequence>
<feature type="transmembrane region" description="Helical" evidence="8">
    <location>
        <begin position="197"/>
        <end position="216"/>
    </location>
</feature>
<keyword evidence="7 8" id="KW-0472">Membrane</keyword>
<dbReference type="EMBL" id="CP007139">
    <property type="protein sequence ID" value="AIE87993.1"/>
    <property type="molecule type" value="Genomic_DNA"/>
</dbReference>
<evidence type="ECO:0000313" key="10">
    <source>
        <dbReference type="Proteomes" id="UP000027982"/>
    </source>
</evidence>
<keyword evidence="6 8" id="KW-1133">Transmembrane helix</keyword>
<evidence type="ECO:0000256" key="1">
    <source>
        <dbReference type="ARBA" id="ARBA00004651"/>
    </source>
</evidence>
<dbReference type="PANTHER" id="PTHR30269:SF0">
    <property type="entry name" value="MEMBRANE TRANSPORTER PROTEIN YFCA-RELATED"/>
    <property type="match status" value="1"/>
</dbReference>
<dbReference type="KEGG" id="fgi:OP10G_4625"/>
<dbReference type="Proteomes" id="UP000027982">
    <property type="component" value="Chromosome"/>
</dbReference>
<keyword evidence="3" id="KW-0813">Transport</keyword>
<feature type="transmembrane region" description="Helical" evidence="8">
    <location>
        <begin position="94"/>
        <end position="112"/>
    </location>
</feature>
<evidence type="ECO:0000256" key="3">
    <source>
        <dbReference type="ARBA" id="ARBA00022448"/>
    </source>
</evidence>
<organism evidence="9 10">
    <name type="scientific">Fimbriimonas ginsengisoli Gsoil 348</name>
    <dbReference type="NCBI Taxonomy" id="661478"/>
    <lineage>
        <taxon>Bacteria</taxon>
        <taxon>Bacillati</taxon>
        <taxon>Armatimonadota</taxon>
        <taxon>Fimbriimonadia</taxon>
        <taxon>Fimbriimonadales</taxon>
        <taxon>Fimbriimonadaceae</taxon>
        <taxon>Fimbriimonas</taxon>
    </lineage>
</organism>
<keyword evidence="5 8" id="KW-0812">Transmembrane</keyword>
<dbReference type="GO" id="GO:0005886">
    <property type="term" value="C:plasma membrane"/>
    <property type="evidence" value="ECO:0007669"/>
    <property type="project" value="UniProtKB-SubCell"/>
</dbReference>
<feature type="transmembrane region" description="Helical" evidence="8">
    <location>
        <begin position="174"/>
        <end position="190"/>
    </location>
</feature>
<dbReference type="PANTHER" id="PTHR30269">
    <property type="entry name" value="TRANSMEMBRANE PROTEIN YFCA"/>
    <property type="match status" value="1"/>
</dbReference>
<evidence type="ECO:0000256" key="4">
    <source>
        <dbReference type="ARBA" id="ARBA00022475"/>
    </source>
</evidence>
<evidence type="ECO:0000256" key="7">
    <source>
        <dbReference type="ARBA" id="ARBA00023136"/>
    </source>
</evidence>
<protein>
    <recommendedName>
        <fullName evidence="8">Probable membrane transporter protein</fullName>
    </recommendedName>
</protein>
<feature type="transmembrane region" description="Helical" evidence="8">
    <location>
        <begin position="228"/>
        <end position="246"/>
    </location>
</feature>